<protein>
    <recommendedName>
        <fullName evidence="1">OSK domain-containing protein</fullName>
    </recommendedName>
</protein>
<dbReference type="AlphaFoldDB" id="A0A1Y1NA04"/>
<dbReference type="EMBL" id="GEZM01008469">
    <property type="protein sequence ID" value="JAV94764.1"/>
    <property type="molecule type" value="Transcribed_RNA"/>
</dbReference>
<reference evidence="2" key="1">
    <citation type="journal article" date="2016" name="Sci. Rep.">
        <title>Molecular characterization of firefly nuptial gifts: a multi-omics approach sheds light on postcopulatory sexual selection.</title>
        <authorList>
            <person name="Al-Wathiqui N."/>
            <person name="Fallon T.R."/>
            <person name="South A."/>
            <person name="Weng J.K."/>
            <person name="Lewis S.M."/>
        </authorList>
    </citation>
    <scope>NUCLEOTIDE SEQUENCE</scope>
</reference>
<dbReference type="SUPFAM" id="SSF52266">
    <property type="entry name" value="SGNH hydrolase"/>
    <property type="match status" value="1"/>
</dbReference>
<dbReference type="Gene3D" id="3.40.50.1110">
    <property type="entry name" value="SGNH hydrolase"/>
    <property type="match status" value="1"/>
</dbReference>
<accession>A0A1Y1NA04</accession>
<dbReference type="Pfam" id="PF17182">
    <property type="entry name" value="OSK"/>
    <property type="match status" value="1"/>
</dbReference>
<proteinExistence type="predicted"/>
<dbReference type="InterPro" id="IPR036514">
    <property type="entry name" value="SGNH_hydro_sf"/>
</dbReference>
<evidence type="ECO:0000259" key="1">
    <source>
        <dbReference type="Pfam" id="PF17182"/>
    </source>
</evidence>
<organism evidence="2">
    <name type="scientific">Photinus pyralis</name>
    <name type="common">Common eastern firefly</name>
    <name type="synonym">Lampyris pyralis</name>
    <dbReference type="NCBI Taxonomy" id="7054"/>
    <lineage>
        <taxon>Eukaryota</taxon>
        <taxon>Metazoa</taxon>
        <taxon>Ecdysozoa</taxon>
        <taxon>Arthropoda</taxon>
        <taxon>Hexapoda</taxon>
        <taxon>Insecta</taxon>
        <taxon>Pterygota</taxon>
        <taxon>Neoptera</taxon>
        <taxon>Endopterygota</taxon>
        <taxon>Coleoptera</taxon>
        <taxon>Polyphaga</taxon>
        <taxon>Elateriformia</taxon>
        <taxon>Elateroidea</taxon>
        <taxon>Lampyridae</taxon>
        <taxon>Lampyrinae</taxon>
        <taxon>Photinus</taxon>
    </lineage>
</organism>
<name>A0A1Y1NA04_PHOPY</name>
<evidence type="ECO:0000313" key="2">
    <source>
        <dbReference type="EMBL" id="JAV94764.1"/>
    </source>
</evidence>
<feature type="domain" description="OSK" evidence="1">
    <location>
        <begin position="141"/>
        <end position="312"/>
    </location>
</feature>
<sequence>MDSRVLELQLNFESKFYVTMPFDNSDKNDLECLESEKCVSVANDQEDEWVNPQHEMKKPRIEVPPSSPPCLVGLESTKKYTSIPKGRSRFCSRQLKLDRTDLNRTYPISGGSSSIALSLSPNLESTSRMYIYPTTPPPPVPMYNGFQLIGDSQLVRFHNQVLSKGEGFARSLGYCVSGQKIADLETRIRTKPYTICDKIILLIGTNDFTHKTPMAAMCDSYDSILNLLQENGANKIILLTVPPVARMKDRKMHWTILKKFNEHIMSLKKDEIVYPFDLASVFISYDNSVIMQCYEEKYTDGKTDLVHLNRIGFKFLQFILDINMESNSLS</sequence>
<dbReference type="InterPro" id="IPR033447">
    <property type="entry name" value="OSK"/>
</dbReference>